<dbReference type="RefSeq" id="WP_254471462.1">
    <property type="nucleotide sequence ID" value="NZ_CP113432.1"/>
</dbReference>
<dbReference type="InterPro" id="IPR023614">
    <property type="entry name" value="Porin_dom_sf"/>
</dbReference>
<evidence type="ECO:0000256" key="2">
    <source>
        <dbReference type="ARBA" id="ARBA00022448"/>
    </source>
</evidence>
<dbReference type="PANTHER" id="PTHR34596:SF2">
    <property type="entry name" value="CHITOPORIN"/>
    <property type="match status" value="1"/>
</dbReference>
<dbReference type="EMBL" id="CP113432">
    <property type="protein sequence ID" value="WAI51265.1"/>
    <property type="molecule type" value="Genomic_DNA"/>
</dbReference>
<dbReference type="PANTHER" id="PTHR34596">
    <property type="entry name" value="CHITOPORIN"/>
    <property type="match status" value="1"/>
</dbReference>
<evidence type="ECO:0000313" key="5">
    <source>
        <dbReference type="EMBL" id="WAI51265.1"/>
    </source>
</evidence>
<gene>
    <name evidence="5" type="ORF">OU419_08415</name>
</gene>
<dbReference type="Pfam" id="PF03573">
    <property type="entry name" value="OprD"/>
    <property type="match status" value="1"/>
</dbReference>
<reference evidence="5" key="1">
    <citation type="submission" date="2022-11" db="EMBL/GenBank/DDBJ databases">
        <title>Pseudomonas triclosanedens sp. nov., a triclosan degrader isolated from activated sludge.</title>
        <authorList>
            <person name="Yin Y."/>
            <person name="Lu Z."/>
        </authorList>
    </citation>
    <scope>NUCLEOTIDE SEQUENCE</scope>
    <source>
        <strain evidence="5">ZM23</strain>
    </source>
</reference>
<evidence type="ECO:0000256" key="4">
    <source>
        <dbReference type="SAM" id="SignalP"/>
    </source>
</evidence>
<sequence>MKVMKWSAIALAVSAGTTQLAMAEPFVGNQADSKGFVEDSSLNFLVRNYYFNRDQRNGGGNVADSSKASGYKNGYREEWTQGFWGNYSSGFTQGTVGFGVDAFGYLGLKLDSGRGRTGTENLAISDDGTPQDSFGKAGAAVKVRVSKTELKAGDMQPTAPVFAVGGTRLLPQTASGLAIMSSEIDGLDLEGGHYYSGTSQNDTSHDGEIWANYAGESAKTADFIGGKYAFNDSFSASLYGAKLEDIWNQYYVNLNYTLPIADNQSLGFDFNYYNTQDEGKSKAGDINNNTFSLAAAYTISAHTFTLAFQKVNGDTPFDYIGIGDNNKGGDSIFLANSVQYSDFNGPGEKSWQARYDLNMAEYGVPGLTFMGRYINGKDIDGTNVDLSTSAYVVHNDDGTVSSLYGKDGKHHETNLEAKYVIQEGAAKDLSFRIRQAWHRGNSDQGEGDVDEFRLIVDYPLSVL</sequence>
<evidence type="ECO:0000256" key="3">
    <source>
        <dbReference type="ARBA" id="ARBA00022729"/>
    </source>
</evidence>
<keyword evidence="2" id="KW-0813">Transport</keyword>
<organism evidence="5 6">
    <name type="scientific">Pseudomonas triclosanedens</name>
    <dbReference type="NCBI Taxonomy" id="2961893"/>
    <lineage>
        <taxon>Bacteria</taxon>
        <taxon>Pseudomonadati</taxon>
        <taxon>Pseudomonadota</taxon>
        <taxon>Gammaproteobacteria</taxon>
        <taxon>Pseudomonadales</taxon>
        <taxon>Pseudomonadaceae</taxon>
        <taxon>Pseudomonas</taxon>
    </lineage>
</organism>
<dbReference type="Proteomes" id="UP001163624">
    <property type="component" value="Chromosome"/>
</dbReference>
<feature type="signal peptide" evidence="4">
    <location>
        <begin position="1"/>
        <end position="23"/>
    </location>
</feature>
<evidence type="ECO:0000313" key="6">
    <source>
        <dbReference type="Proteomes" id="UP001163624"/>
    </source>
</evidence>
<dbReference type="Gene3D" id="2.40.160.10">
    <property type="entry name" value="Porin"/>
    <property type="match status" value="1"/>
</dbReference>
<name>A0ABY7A4Z5_9PSED</name>
<keyword evidence="3 4" id="KW-0732">Signal</keyword>
<evidence type="ECO:0000256" key="1">
    <source>
        <dbReference type="ARBA" id="ARBA00009075"/>
    </source>
</evidence>
<keyword evidence="6" id="KW-1185">Reference proteome</keyword>
<dbReference type="InterPro" id="IPR005318">
    <property type="entry name" value="OM_porin_bac"/>
</dbReference>
<feature type="chain" id="PRO_5046172692" evidence="4">
    <location>
        <begin position="24"/>
        <end position="463"/>
    </location>
</feature>
<accession>A0ABY7A4Z5</accession>
<comment type="similarity">
    <text evidence="1">Belongs to the outer membrane porin (Opr) (TC 1.B.25) family.</text>
</comment>
<proteinExistence type="inferred from homology"/>
<protein>
    <submittedName>
        <fullName evidence="5">OprD family porin</fullName>
    </submittedName>
</protein>